<gene>
    <name evidence="1" type="ORF">EV197_0639</name>
</gene>
<proteinExistence type="predicted"/>
<dbReference type="AlphaFoldDB" id="A0A4V2F7D4"/>
<evidence type="ECO:0000313" key="2">
    <source>
        <dbReference type="Proteomes" id="UP000292262"/>
    </source>
</evidence>
<keyword evidence="2" id="KW-1185">Reference proteome</keyword>
<reference evidence="1 2" key="1">
    <citation type="submission" date="2019-02" db="EMBL/GenBank/DDBJ databases">
        <title>Genomic Encyclopedia of Type Strains, Phase IV (KMG-IV): sequencing the most valuable type-strain genomes for metagenomic binning, comparative biology and taxonomic classification.</title>
        <authorList>
            <person name="Goeker M."/>
        </authorList>
    </citation>
    <scope>NUCLEOTIDE SEQUENCE [LARGE SCALE GENOMIC DNA]</scope>
    <source>
        <strain evidence="1 2">DSM 17196</strain>
    </source>
</reference>
<protein>
    <submittedName>
        <fullName evidence="1">Uncharacterized protein</fullName>
    </submittedName>
</protein>
<evidence type="ECO:0000313" key="1">
    <source>
        <dbReference type="EMBL" id="RZS99429.1"/>
    </source>
</evidence>
<comment type="caution">
    <text evidence="1">The sequence shown here is derived from an EMBL/GenBank/DDBJ whole genome shotgun (WGS) entry which is preliminary data.</text>
</comment>
<accession>A0A4V2F7D4</accession>
<dbReference type="Proteomes" id="UP000292262">
    <property type="component" value="Unassembled WGS sequence"/>
</dbReference>
<name>A0A4V2F7D4_9FLAO</name>
<sequence>MCFEIVNLTTFVVTYFPIVMNVSWLDKQNSTTSFTEDLIQLEFDFRQKITRFILLEMDKNGWDGLDDMHFDFCTDQKTFSLSLKTPEPYFSYFSKVLSL</sequence>
<organism evidence="1 2">
    <name type="scientific">Aquimarina brevivitae</name>
    <dbReference type="NCBI Taxonomy" id="323412"/>
    <lineage>
        <taxon>Bacteria</taxon>
        <taxon>Pseudomonadati</taxon>
        <taxon>Bacteroidota</taxon>
        <taxon>Flavobacteriia</taxon>
        <taxon>Flavobacteriales</taxon>
        <taxon>Flavobacteriaceae</taxon>
        <taxon>Aquimarina</taxon>
    </lineage>
</organism>
<dbReference type="EMBL" id="SGXE01000001">
    <property type="protein sequence ID" value="RZS99429.1"/>
    <property type="molecule type" value="Genomic_DNA"/>
</dbReference>